<organism evidence="6 7">
    <name type="scientific">Sphingomonas yabuuchiae</name>
    <dbReference type="NCBI Taxonomy" id="172044"/>
    <lineage>
        <taxon>Bacteria</taxon>
        <taxon>Pseudomonadati</taxon>
        <taxon>Pseudomonadota</taxon>
        <taxon>Alphaproteobacteria</taxon>
        <taxon>Sphingomonadales</taxon>
        <taxon>Sphingomonadaceae</taxon>
        <taxon>Sphingomonas</taxon>
    </lineage>
</organism>
<keyword evidence="3 5" id="KW-1133">Transmembrane helix</keyword>
<dbReference type="RefSeq" id="WP_167345444.1">
    <property type="nucleotide sequence ID" value="NZ_LDTF01000062.1"/>
</dbReference>
<dbReference type="InterPro" id="IPR001807">
    <property type="entry name" value="ClC"/>
</dbReference>
<evidence type="ECO:0000256" key="4">
    <source>
        <dbReference type="ARBA" id="ARBA00023136"/>
    </source>
</evidence>
<evidence type="ECO:0000256" key="5">
    <source>
        <dbReference type="SAM" id="Phobius"/>
    </source>
</evidence>
<comment type="subcellular location">
    <subcellularLocation>
        <location evidence="1">Membrane</location>
        <topology evidence="1">Multi-pass membrane protein</topology>
    </subcellularLocation>
</comment>
<protein>
    <submittedName>
        <fullName evidence="6">Chloride channel protein</fullName>
    </submittedName>
</protein>
<dbReference type="Pfam" id="PF00654">
    <property type="entry name" value="Voltage_CLC"/>
    <property type="match status" value="1"/>
</dbReference>
<dbReference type="InterPro" id="IPR014743">
    <property type="entry name" value="Cl-channel_core"/>
</dbReference>
<keyword evidence="4 5" id="KW-0472">Membrane</keyword>
<gene>
    <name evidence="6" type="ORF">NS355_11650</name>
</gene>
<sequence length="165" mass="17317">MSFPRLSPSWFRHRVRSSEASLVLLAIAIGAAAGLLSVAQGAIARGLQRLLFTLEVDQRLSASTTIPAWGLLALPLGGMVLVLFSRITGARKRRLVDAVEANALHGGRMSWSDSLVISGQTILSNGFGASVGLEAAYAQLGAGLASITGGWLRLRRGDLRVLVGA</sequence>
<dbReference type="Gene3D" id="1.10.3080.10">
    <property type="entry name" value="Clc chloride channel"/>
    <property type="match status" value="1"/>
</dbReference>
<evidence type="ECO:0000256" key="1">
    <source>
        <dbReference type="ARBA" id="ARBA00004141"/>
    </source>
</evidence>
<evidence type="ECO:0000313" key="6">
    <source>
        <dbReference type="EMBL" id="KTT97484.1"/>
    </source>
</evidence>
<evidence type="ECO:0000256" key="3">
    <source>
        <dbReference type="ARBA" id="ARBA00022989"/>
    </source>
</evidence>
<reference evidence="6 7" key="1">
    <citation type="journal article" date="2016" name="Front. Microbiol.">
        <title>Genomic Resource of Rice Seed Associated Bacteria.</title>
        <authorList>
            <person name="Midha S."/>
            <person name="Bansal K."/>
            <person name="Sharma S."/>
            <person name="Kumar N."/>
            <person name="Patil P.P."/>
            <person name="Chaudhry V."/>
            <person name="Patil P.B."/>
        </authorList>
    </citation>
    <scope>NUCLEOTIDE SEQUENCE [LARGE SCALE GENOMIC DNA]</scope>
    <source>
        <strain evidence="6 7">NS355</strain>
    </source>
</reference>
<feature type="non-terminal residue" evidence="6">
    <location>
        <position position="165"/>
    </location>
</feature>
<dbReference type="AlphaFoldDB" id="A0A147IQ90"/>
<dbReference type="Proteomes" id="UP000073923">
    <property type="component" value="Unassembled WGS sequence"/>
</dbReference>
<keyword evidence="2 5" id="KW-0812">Transmembrane</keyword>
<dbReference type="GO" id="GO:0015108">
    <property type="term" value="F:chloride transmembrane transporter activity"/>
    <property type="evidence" value="ECO:0007669"/>
    <property type="project" value="InterPro"/>
</dbReference>
<proteinExistence type="predicted"/>
<dbReference type="GO" id="GO:0016020">
    <property type="term" value="C:membrane"/>
    <property type="evidence" value="ECO:0007669"/>
    <property type="project" value="UniProtKB-SubCell"/>
</dbReference>
<accession>A0A147IQ90</accession>
<name>A0A147IQ90_9SPHN</name>
<dbReference type="CDD" id="cd00400">
    <property type="entry name" value="Voltage_gated_ClC"/>
    <property type="match status" value="1"/>
</dbReference>
<feature type="transmembrane region" description="Helical" evidence="5">
    <location>
        <begin position="65"/>
        <end position="84"/>
    </location>
</feature>
<evidence type="ECO:0000313" key="7">
    <source>
        <dbReference type="Proteomes" id="UP000073923"/>
    </source>
</evidence>
<comment type="caution">
    <text evidence="6">The sequence shown here is derived from an EMBL/GenBank/DDBJ whole genome shotgun (WGS) entry which is preliminary data.</text>
</comment>
<dbReference type="EMBL" id="LDTF01000062">
    <property type="protein sequence ID" value="KTT97484.1"/>
    <property type="molecule type" value="Genomic_DNA"/>
</dbReference>
<dbReference type="SUPFAM" id="SSF81340">
    <property type="entry name" value="Clc chloride channel"/>
    <property type="match status" value="1"/>
</dbReference>
<evidence type="ECO:0000256" key="2">
    <source>
        <dbReference type="ARBA" id="ARBA00022692"/>
    </source>
</evidence>